<dbReference type="EMBL" id="DWUU01000025">
    <property type="protein sequence ID" value="HJD42215.1"/>
    <property type="molecule type" value="Genomic_DNA"/>
</dbReference>
<dbReference type="GO" id="GO:0005975">
    <property type="term" value="P:carbohydrate metabolic process"/>
    <property type="evidence" value="ECO:0007669"/>
    <property type="project" value="InterPro"/>
</dbReference>
<feature type="domain" description="Glycoside hydrolase family 31 N-terminal" evidence="6">
    <location>
        <begin position="36"/>
        <end position="118"/>
    </location>
</feature>
<dbReference type="CDD" id="cd06604">
    <property type="entry name" value="GH31_glucosidase_II_MalA"/>
    <property type="match status" value="1"/>
</dbReference>
<accession>A0A9D2RCB7</accession>
<dbReference type="SUPFAM" id="SSF51011">
    <property type="entry name" value="Glycosyl hydrolase domain"/>
    <property type="match status" value="1"/>
</dbReference>
<evidence type="ECO:0000256" key="4">
    <source>
        <dbReference type="RuleBase" id="RU361185"/>
    </source>
</evidence>
<comment type="caution">
    <text evidence="8">The sequence shown here is derived from an EMBL/GenBank/DDBJ whole genome shotgun (WGS) entry which is preliminary data.</text>
</comment>
<name>A0A9D2RCB7_9FIRM</name>
<evidence type="ECO:0000259" key="7">
    <source>
        <dbReference type="Pfam" id="PF21365"/>
    </source>
</evidence>
<evidence type="ECO:0000256" key="3">
    <source>
        <dbReference type="ARBA" id="ARBA00023295"/>
    </source>
</evidence>
<dbReference type="Pfam" id="PF21365">
    <property type="entry name" value="Glyco_hydro_31_3rd"/>
    <property type="match status" value="1"/>
</dbReference>
<dbReference type="Gene3D" id="2.60.40.4040">
    <property type="match status" value="1"/>
</dbReference>
<dbReference type="GO" id="GO:0004553">
    <property type="term" value="F:hydrolase activity, hydrolyzing O-glycosyl compounds"/>
    <property type="evidence" value="ECO:0007669"/>
    <property type="project" value="InterPro"/>
</dbReference>
<dbReference type="GO" id="GO:0030246">
    <property type="term" value="F:carbohydrate binding"/>
    <property type="evidence" value="ECO:0007669"/>
    <property type="project" value="InterPro"/>
</dbReference>
<dbReference type="PANTHER" id="PTHR22762">
    <property type="entry name" value="ALPHA-GLUCOSIDASE"/>
    <property type="match status" value="1"/>
</dbReference>
<proteinExistence type="inferred from homology"/>
<gene>
    <name evidence="8" type="ORF">H9910_04305</name>
</gene>
<dbReference type="Gene3D" id="2.60.40.1760">
    <property type="entry name" value="glycosyl hydrolase (family 31)"/>
    <property type="match status" value="1"/>
</dbReference>
<keyword evidence="3 4" id="KW-0326">Glycosidase</keyword>
<sequence length="679" mass="77480">MIRKFIYGTPFDTEAVTTEIPCSDGTPAYGTVCTSGSPDAGDGFTFTYTMDKDDIVYGLGEASRGINKRGWCYTSNCTDDPNHTEDKHSLYGAHNFVIISGKETFGLFFDYPGKLTFDIGYTRQDTMRVFCENADLALYVIEGDSACDIVKQFRKIIGRSYIPPKFAFGFGQSRWGYKTKEDFRAVAETYRKNHLPLDMIYMDIDYMEAYKDFTLNKDFDDFADFVRELKDRHVRLIPIIDAGVKVEEGYDVYEEGVKNRYFCQREDGSDFVAAVWPGDTHFPDVLNPEARRWFGDKYRFLTDQGIEGFWNDMNEPAIFHSAEGLAEAKKLAAEFAGSGTANWDGSLKSEDGAVSVDQLGDKLRSLANSPEDYARFYHNVNGKRIRHDKVHNLFGFNMTRAAGEAFDRIDPDKRFLMFSRSSYIGMHRYGGIWTGDNMAWWSHILLCLKMMPSLNMCGFLYTGCDLGGFGADTTRDLLLRFLGLGIFTPLMRNHAALGTREQECYQFEDTEDFRHMLGVRYRLLPYLYSEYMKAALNDDLYFKPLGFVYPENAMAVRVEDQLMLGNEIMIAPVYEQNARGRYVYLPEEMKFVKFLPDGSISEEILGKGIHYVEIALNEAALFIRSGKCIPVADAAEYADGIDMDSIRMIGYEGSEYVLYDDDGVHRDYDNKANYTTLKM</sequence>
<comment type="similarity">
    <text evidence="1 4">Belongs to the glycosyl hydrolase 31 family.</text>
</comment>
<dbReference type="CDD" id="cd14752">
    <property type="entry name" value="GH31_N"/>
    <property type="match status" value="1"/>
</dbReference>
<protein>
    <submittedName>
        <fullName evidence="8">Alpha-glucosidase</fullName>
    </submittedName>
</protein>
<evidence type="ECO:0000313" key="9">
    <source>
        <dbReference type="Proteomes" id="UP000823909"/>
    </source>
</evidence>
<keyword evidence="2 4" id="KW-0378">Hydrolase</keyword>
<dbReference type="InterPro" id="IPR048395">
    <property type="entry name" value="Glyco_hydro_31_C"/>
</dbReference>
<dbReference type="Pfam" id="PF13802">
    <property type="entry name" value="Gal_mutarotas_2"/>
    <property type="match status" value="1"/>
</dbReference>
<evidence type="ECO:0000256" key="1">
    <source>
        <dbReference type="ARBA" id="ARBA00007806"/>
    </source>
</evidence>
<feature type="domain" description="Glycosyl hydrolase family 31 C-terminal" evidence="7">
    <location>
        <begin position="542"/>
        <end position="629"/>
    </location>
</feature>
<evidence type="ECO:0000313" key="8">
    <source>
        <dbReference type="EMBL" id="HJD42215.1"/>
    </source>
</evidence>
<dbReference type="PANTHER" id="PTHR22762:SF120">
    <property type="entry name" value="HETEROGLYCAN GLUCOSIDASE 1"/>
    <property type="match status" value="1"/>
</dbReference>
<organism evidence="8 9">
    <name type="scientific">Candidatus Mediterraneibacter quadrami</name>
    <dbReference type="NCBI Taxonomy" id="2838684"/>
    <lineage>
        <taxon>Bacteria</taxon>
        <taxon>Bacillati</taxon>
        <taxon>Bacillota</taxon>
        <taxon>Clostridia</taxon>
        <taxon>Lachnospirales</taxon>
        <taxon>Lachnospiraceae</taxon>
        <taxon>Mediterraneibacter</taxon>
    </lineage>
</organism>
<dbReference type="InterPro" id="IPR011013">
    <property type="entry name" value="Gal_mutarotase_sf_dom"/>
</dbReference>
<dbReference type="SUPFAM" id="SSF51445">
    <property type="entry name" value="(Trans)glycosidases"/>
    <property type="match status" value="1"/>
</dbReference>
<feature type="domain" description="Glycoside hydrolase family 31 TIM barrel" evidence="5">
    <location>
        <begin position="161"/>
        <end position="529"/>
    </location>
</feature>
<dbReference type="InterPro" id="IPR025887">
    <property type="entry name" value="Glyco_hydro_31_N_dom"/>
</dbReference>
<dbReference type="Gene3D" id="3.20.20.80">
    <property type="entry name" value="Glycosidases"/>
    <property type="match status" value="1"/>
</dbReference>
<reference evidence="8" key="2">
    <citation type="submission" date="2021-04" db="EMBL/GenBank/DDBJ databases">
        <authorList>
            <person name="Gilroy R."/>
        </authorList>
    </citation>
    <scope>NUCLEOTIDE SEQUENCE</scope>
    <source>
        <strain evidence="8">ChiBcec15-3976</strain>
    </source>
</reference>
<dbReference type="SUPFAM" id="SSF74650">
    <property type="entry name" value="Galactose mutarotase-like"/>
    <property type="match status" value="1"/>
</dbReference>
<dbReference type="InterPro" id="IPR000322">
    <property type="entry name" value="Glyco_hydro_31_TIM"/>
</dbReference>
<evidence type="ECO:0000259" key="6">
    <source>
        <dbReference type="Pfam" id="PF13802"/>
    </source>
</evidence>
<dbReference type="InterPro" id="IPR017853">
    <property type="entry name" value="GH"/>
</dbReference>
<dbReference type="Proteomes" id="UP000823909">
    <property type="component" value="Unassembled WGS sequence"/>
</dbReference>
<reference evidence="8" key="1">
    <citation type="journal article" date="2021" name="PeerJ">
        <title>Extensive microbial diversity within the chicken gut microbiome revealed by metagenomics and culture.</title>
        <authorList>
            <person name="Gilroy R."/>
            <person name="Ravi A."/>
            <person name="Getino M."/>
            <person name="Pursley I."/>
            <person name="Horton D.L."/>
            <person name="Alikhan N.F."/>
            <person name="Baker D."/>
            <person name="Gharbi K."/>
            <person name="Hall N."/>
            <person name="Watson M."/>
            <person name="Adriaenssens E.M."/>
            <person name="Foster-Nyarko E."/>
            <person name="Jarju S."/>
            <person name="Secka A."/>
            <person name="Antonio M."/>
            <person name="Oren A."/>
            <person name="Chaudhuri R.R."/>
            <person name="La Ragione R."/>
            <person name="Hildebrand F."/>
            <person name="Pallen M.J."/>
        </authorList>
    </citation>
    <scope>NUCLEOTIDE SEQUENCE</scope>
    <source>
        <strain evidence="8">ChiBcec15-3976</strain>
    </source>
</reference>
<dbReference type="InterPro" id="IPR030458">
    <property type="entry name" value="Glyco_hydro_31_AS"/>
</dbReference>
<dbReference type="AlphaFoldDB" id="A0A9D2RCB7"/>
<evidence type="ECO:0000256" key="2">
    <source>
        <dbReference type="ARBA" id="ARBA00022801"/>
    </source>
</evidence>
<evidence type="ECO:0000259" key="5">
    <source>
        <dbReference type="Pfam" id="PF01055"/>
    </source>
</evidence>
<dbReference type="PROSITE" id="PS00129">
    <property type="entry name" value="GLYCOSYL_HYDROL_F31_1"/>
    <property type="match status" value="1"/>
</dbReference>
<dbReference type="Pfam" id="PF01055">
    <property type="entry name" value="Glyco_hydro_31_2nd"/>
    <property type="match status" value="1"/>
</dbReference>